<dbReference type="PROSITE" id="PS00216">
    <property type="entry name" value="SUGAR_TRANSPORT_1"/>
    <property type="match status" value="1"/>
</dbReference>
<keyword evidence="4 8" id="KW-0812">Transmembrane</keyword>
<comment type="subcellular location">
    <subcellularLocation>
        <location evidence="1">Membrane</location>
        <topology evidence="1">Multi-pass membrane protein</topology>
    </subcellularLocation>
</comment>
<keyword evidence="6 8" id="KW-0472">Membrane</keyword>
<comment type="similarity">
    <text evidence="7">Belongs to the major facilitator superfamily. Phosphate:H(+) symporter (TC 2.A.1.9) family.</text>
</comment>
<dbReference type="PANTHER" id="PTHR48020">
    <property type="entry name" value="PROTON MYO-INOSITOL COTRANSPORTER"/>
    <property type="match status" value="1"/>
</dbReference>
<evidence type="ECO:0000256" key="1">
    <source>
        <dbReference type="ARBA" id="ARBA00004141"/>
    </source>
</evidence>
<feature type="transmembrane region" description="Helical" evidence="8">
    <location>
        <begin position="74"/>
        <end position="92"/>
    </location>
</feature>
<dbReference type="GO" id="GO:0022857">
    <property type="term" value="F:transmembrane transporter activity"/>
    <property type="evidence" value="ECO:0007669"/>
    <property type="project" value="InterPro"/>
</dbReference>
<evidence type="ECO:0000259" key="9">
    <source>
        <dbReference type="PROSITE" id="PS50850"/>
    </source>
</evidence>
<feature type="transmembrane region" description="Helical" evidence="8">
    <location>
        <begin position="163"/>
        <end position="185"/>
    </location>
</feature>
<evidence type="ECO:0000256" key="2">
    <source>
        <dbReference type="ARBA" id="ARBA00010992"/>
    </source>
</evidence>
<evidence type="ECO:0000256" key="5">
    <source>
        <dbReference type="ARBA" id="ARBA00022989"/>
    </source>
</evidence>
<comment type="caution">
    <text evidence="10">The sequence shown here is derived from an EMBL/GenBank/DDBJ whole genome shotgun (WGS) entry which is preliminary data.</text>
</comment>
<dbReference type="InterPro" id="IPR020846">
    <property type="entry name" value="MFS_dom"/>
</dbReference>
<feature type="transmembrane region" description="Helical" evidence="8">
    <location>
        <begin position="133"/>
        <end position="157"/>
    </location>
</feature>
<dbReference type="InterPro" id="IPR050814">
    <property type="entry name" value="Myo-inositol_Transporter"/>
</dbReference>
<keyword evidence="3" id="KW-0813">Transport</keyword>
<protein>
    <recommendedName>
        <fullName evidence="9">Major facilitator superfamily (MFS) profile domain-containing protein</fullName>
    </recommendedName>
</protein>
<evidence type="ECO:0000256" key="8">
    <source>
        <dbReference type="SAM" id="Phobius"/>
    </source>
</evidence>
<organism evidence="10 11">
    <name type="scientific">Tagetes erecta</name>
    <name type="common">African marigold</name>
    <dbReference type="NCBI Taxonomy" id="13708"/>
    <lineage>
        <taxon>Eukaryota</taxon>
        <taxon>Viridiplantae</taxon>
        <taxon>Streptophyta</taxon>
        <taxon>Embryophyta</taxon>
        <taxon>Tracheophyta</taxon>
        <taxon>Spermatophyta</taxon>
        <taxon>Magnoliopsida</taxon>
        <taxon>eudicotyledons</taxon>
        <taxon>Gunneridae</taxon>
        <taxon>Pentapetalae</taxon>
        <taxon>asterids</taxon>
        <taxon>campanulids</taxon>
        <taxon>Asterales</taxon>
        <taxon>Asteraceae</taxon>
        <taxon>Asteroideae</taxon>
        <taxon>Heliantheae alliance</taxon>
        <taxon>Tageteae</taxon>
        <taxon>Tagetes</taxon>
    </lineage>
</organism>
<dbReference type="PROSITE" id="PS50850">
    <property type="entry name" value="MFS"/>
    <property type="match status" value="1"/>
</dbReference>
<dbReference type="EMBL" id="JAUHHV010000005">
    <property type="protein sequence ID" value="KAK1423007.1"/>
    <property type="molecule type" value="Genomic_DNA"/>
</dbReference>
<dbReference type="InterPro" id="IPR005829">
    <property type="entry name" value="Sugar_transporter_CS"/>
</dbReference>
<keyword evidence="5 8" id="KW-1133">Transmembrane helix</keyword>
<comment type="similarity">
    <text evidence="2">Belongs to the major facilitator superfamily. Sugar transporter (TC 2.A.1.1) family.</text>
</comment>
<keyword evidence="11" id="KW-1185">Reference proteome</keyword>
<evidence type="ECO:0000256" key="6">
    <source>
        <dbReference type="ARBA" id="ARBA00023136"/>
    </source>
</evidence>
<proteinExistence type="inferred from homology"/>
<feature type="transmembrane region" description="Helical" evidence="8">
    <location>
        <begin position="43"/>
        <end position="62"/>
    </location>
</feature>
<dbReference type="Gene3D" id="1.20.1250.20">
    <property type="entry name" value="MFS general substrate transporter like domains"/>
    <property type="match status" value="1"/>
</dbReference>
<evidence type="ECO:0000256" key="4">
    <source>
        <dbReference type="ARBA" id="ARBA00022692"/>
    </source>
</evidence>
<dbReference type="InterPro" id="IPR036259">
    <property type="entry name" value="MFS_trans_sf"/>
</dbReference>
<feature type="transmembrane region" description="Helical" evidence="8">
    <location>
        <begin position="98"/>
        <end position="121"/>
    </location>
</feature>
<dbReference type="PROSITE" id="PS00217">
    <property type="entry name" value="SUGAR_TRANSPORT_2"/>
    <property type="match status" value="1"/>
</dbReference>
<dbReference type="Proteomes" id="UP001229421">
    <property type="component" value="Unassembled WGS sequence"/>
</dbReference>
<sequence>MSGAAVVAVAAAIGNMIQGWDNACIAGALLYIKKEFNLQSEPTIEGLIVAMSLIGATLVTTCSGAISDSLGRRPMLIISSVLYFFGGLVMLWSPNVYILLLGRLLDGLGIGLAVTLVPVYISETSPPEIRGSLNTLPQFMGSGGMFVSYCMVFGMSLMDSPSWRLMLGVVSIPSLFYFVFMVFFLPESPRWLVSKGRMLEAKRVLQRLRGRDDVAGKLFCAFIVN</sequence>
<dbReference type="GO" id="GO:0016020">
    <property type="term" value="C:membrane"/>
    <property type="evidence" value="ECO:0007669"/>
    <property type="project" value="UniProtKB-SubCell"/>
</dbReference>
<evidence type="ECO:0000256" key="3">
    <source>
        <dbReference type="ARBA" id="ARBA00022448"/>
    </source>
</evidence>
<evidence type="ECO:0000313" key="11">
    <source>
        <dbReference type="Proteomes" id="UP001229421"/>
    </source>
</evidence>
<feature type="domain" description="Major facilitator superfamily (MFS) profile" evidence="9">
    <location>
        <begin position="7"/>
        <end position="225"/>
    </location>
</feature>
<evidence type="ECO:0000313" key="10">
    <source>
        <dbReference type="EMBL" id="KAK1423007.1"/>
    </source>
</evidence>
<dbReference type="AlphaFoldDB" id="A0AAD8KHB0"/>
<accession>A0AAD8KHB0</accession>
<dbReference type="PRINTS" id="PR00171">
    <property type="entry name" value="SUGRTRNSPORT"/>
</dbReference>
<dbReference type="SUPFAM" id="SSF103473">
    <property type="entry name" value="MFS general substrate transporter"/>
    <property type="match status" value="1"/>
</dbReference>
<reference evidence="10" key="1">
    <citation type="journal article" date="2023" name="bioRxiv">
        <title>Improved chromosome-level genome assembly for marigold (Tagetes erecta).</title>
        <authorList>
            <person name="Jiang F."/>
            <person name="Yuan L."/>
            <person name="Wang S."/>
            <person name="Wang H."/>
            <person name="Xu D."/>
            <person name="Wang A."/>
            <person name="Fan W."/>
        </authorList>
    </citation>
    <scope>NUCLEOTIDE SEQUENCE</scope>
    <source>
        <strain evidence="10">WSJ</strain>
        <tissue evidence="10">Leaf</tissue>
    </source>
</reference>
<name>A0AAD8KHB0_TARER</name>
<gene>
    <name evidence="10" type="ORF">QVD17_18300</name>
</gene>
<dbReference type="InterPro" id="IPR005828">
    <property type="entry name" value="MFS_sugar_transport-like"/>
</dbReference>
<evidence type="ECO:0000256" key="7">
    <source>
        <dbReference type="ARBA" id="ARBA00044504"/>
    </source>
</evidence>
<dbReference type="PANTHER" id="PTHR48020:SF35">
    <property type="entry name" value="SUGAR TRANSPORTER"/>
    <property type="match status" value="1"/>
</dbReference>
<dbReference type="InterPro" id="IPR003663">
    <property type="entry name" value="Sugar/inositol_transpt"/>
</dbReference>
<dbReference type="Pfam" id="PF00083">
    <property type="entry name" value="Sugar_tr"/>
    <property type="match status" value="1"/>
</dbReference>